<dbReference type="PANTHER" id="PTHR23522:SF4">
    <property type="entry name" value="NUCLEOSIDE PERMEASE NUPG-RELATED"/>
    <property type="match status" value="1"/>
</dbReference>
<dbReference type="GO" id="GO:0005886">
    <property type="term" value="C:plasma membrane"/>
    <property type="evidence" value="ECO:0007669"/>
    <property type="project" value="UniProtKB-SubCell"/>
</dbReference>
<evidence type="ECO:0000256" key="2">
    <source>
        <dbReference type="ARBA" id="ARBA00022448"/>
    </source>
</evidence>
<dbReference type="PATRIC" id="fig|1203610.3.peg.2344"/>
<dbReference type="GO" id="GO:0015213">
    <property type="term" value="F:uridine transmembrane transporter activity"/>
    <property type="evidence" value="ECO:0007669"/>
    <property type="project" value="TreeGrafter"/>
</dbReference>
<feature type="transmembrane region" description="Helical" evidence="7">
    <location>
        <begin position="220"/>
        <end position="239"/>
    </location>
</feature>
<evidence type="ECO:0000256" key="4">
    <source>
        <dbReference type="ARBA" id="ARBA00022692"/>
    </source>
</evidence>
<comment type="caution">
    <text evidence="9">The sequence shown here is derived from an EMBL/GenBank/DDBJ whole genome shotgun (WGS) entry which is preliminary data.</text>
</comment>
<organism evidence="9 10">
    <name type="scientific">Parabacteroides gordonii MS-1 = DSM 23371</name>
    <dbReference type="NCBI Taxonomy" id="1203610"/>
    <lineage>
        <taxon>Bacteria</taxon>
        <taxon>Pseudomonadati</taxon>
        <taxon>Bacteroidota</taxon>
        <taxon>Bacteroidia</taxon>
        <taxon>Bacteroidales</taxon>
        <taxon>Tannerellaceae</taxon>
        <taxon>Parabacteroides</taxon>
    </lineage>
</organism>
<dbReference type="InterPro" id="IPR036259">
    <property type="entry name" value="MFS_trans_sf"/>
</dbReference>
<keyword evidence="10" id="KW-1185">Reference proteome</keyword>
<dbReference type="Gene3D" id="1.20.1250.20">
    <property type="entry name" value="MFS general substrate transporter like domains"/>
    <property type="match status" value="2"/>
</dbReference>
<accession>A0A0F5JGR6</accession>
<feature type="domain" description="Major facilitator superfamily (MFS) profile" evidence="8">
    <location>
        <begin position="203"/>
        <end position="411"/>
    </location>
</feature>
<evidence type="ECO:0000256" key="7">
    <source>
        <dbReference type="SAM" id="Phobius"/>
    </source>
</evidence>
<reference evidence="9 10" key="1">
    <citation type="submission" date="2013-04" db="EMBL/GenBank/DDBJ databases">
        <title>The Genome Sequence of Parabacteroides gordonii DSM 23371.</title>
        <authorList>
            <consortium name="The Broad Institute Genomics Platform"/>
            <person name="Earl A."/>
            <person name="Ward D."/>
            <person name="Feldgarden M."/>
            <person name="Gevers D."/>
            <person name="Martens E."/>
            <person name="Sakamoto M."/>
            <person name="Benno Y."/>
            <person name="Suzuki N."/>
            <person name="Matsunaga N."/>
            <person name="Koshihara K."/>
            <person name="Seki M."/>
            <person name="Komiya H."/>
            <person name="Walker B."/>
            <person name="Young S."/>
            <person name="Zeng Q."/>
            <person name="Gargeya S."/>
            <person name="Fitzgerald M."/>
            <person name="Haas B."/>
            <person name="Abouelleil A."/>
            <person name="Allen A.W."/>
            <person name="Alvarado L."/>
            <person name="Arachchi H.M."/>
            <person name="Berlin A.M."/>
            <person name="Chapman S.B."/>
            <person name="Gainer-Dewar J."/>
            <person name="Goldberg J."/>
            <person name="Griggs A."/>
            <person name="Gujja S."/>
            <person name="Hansen M."/>
            <person name="Howarth C."/>
            <person name="Imamovic A."/>
            <person name="Ireland A."/>
            <person name="Larimer J."/>
            <person name="McCowan C."/>
            <person name="Murphy C."/>
            <person name="Pearson M."/>
            <person name="Poon T.W."/>
            <person name="Priest M."/>
            <person name="Roberts A."/>
            <person name="Saif S."/>
            <person name="Shea T."/>
            <person name="Sisk P."/>
            <person name="Sykes S."/>
            <person name="Wortman J."/>
            <person name="Nusbaum C."/>
            <person name="Birren B."/>
        </authorList>
    </citation>
    <scope>NUCLEOTIDE SEQUENCE [LARGE SCALE GENOMIC DNA]</scope>
    <source>
        <strain evidence="9 10">MS-1</strain>
    </source>
</reference>
<dbReference type="Proteomes" id="UP000033035">
    <property type="component" value="Unassembled WGS sequence"/>
</dbReference>
<feature type="transmembrane region" description="Helical" evidence="7">
    <location>
        <begin position="103"/>
        <end position="125"/>
    </location>
</feature>
<gene>
    <name evidence="9" type="ORF">HMPREF1536_02283</name>
</gene>
<dbReference type="PROSITE" id="PS50850">
    <property type="entry name" value="MFS"/>
    <property type="match status" value="1"/>
</dbReference>
<keyword evidence="5 7" id="KW-1133">Transmembrane helix</keyword>
<dbReference type="InterPro" id="IPR004740">
    <property type="entry name" value="Nuc_H_symport"/>
</dbReference>
<feature type="transmembrane region" description="Helical" evidence="7">
    <location>
        <begin position="381"/>
        <end position="401"/>
    </location>
</feature>
<protein>
    <submittedName>
        <fullName evidence="9">Nucleoside transporter</fullName>
    </submittedName>
</protein>
<evidence type="ECO:0000256" key="5">
    <source>
        <dbReference type="ARBA" id="ARBA00022989"/>
    </source>
</evidence>
<feature type="transmembrane region" description="Helical" evidence="7">
    <location>
        <begin position="347"/>
        <end position="369"/>
    </location>
</feature>
<sequence>MSTLHTNKGLGTKVQLCLMMFLQYMLSAVWWVPLAAYLSHTLKLEVYQVSLVLSAMAIGAMGSSFIGAIADRYFAAEKILAVLNILTGVFLLLAAQQQDFPPLMFFVVMAMLCHMPTQSLTSTIAMSHAPSEQFPRIRMFGSVGWVASGIFSLVAIHVMGMEAFDDTNLPMYCGAGVCFVAAFANLTLPHTPPSVAKTSKISVMDITGFSAFSLMKDKNYRVFMILTFLSIIPFTLYHVYGSMILADEQVRNITVTMNFGQLAEMFFLIITTTILVKSGIKNTLIFGMVAMLVRYGAFFFGAETGQQWFYYIGIIVHGLIFGLFYVGGQVYTDNVAPKEMKAQAQGLLFFLVWGVGFLIGTLWNGWLIGFFRDGDKCDWPVLFLISSVCTAVLLFLFVFLFKPVSLKTSGK</sequence>
<dbReference type="AlphaFoldDB" id="A0A0F5JGR6"/>
<keyword evidence="6 7" id="KW-0472">Membrane</keyword>
<feature type="transmembrane region" description="Helical" evidence="7">
    <location>
        <begin position="259"/>
        <end position="276"/>
    </location>
</feature>
<evidence type="ECO:0000259" key="8">
    <source>
        <dbReference type="PROSITE" id="PS50850"/>
    </source>
</evidence>
<dbReference type="EMBL" id="AQHW01000014">
    <property type="protein sequence ID" value="KKB56647.1"/>
    <property type="molecule type" value="Genomic_DNA"/>
</dbReference>
<feature type="transmembrane region" description="Helical" evidence="7">
    <location>
        <begin position="79"/>
        <end position="97"/>
    </location>
</feature>
<feature type="transmembrane region" description="Helical" evidence="7">
    <location>
        <begin position="21"/>
        <end position="40"/>
    </location>
</feature>
<feature type="transmembrane region" description="Helical" evidence="7">
    <location>
        <begin position="169"/>
        <end position="188"/>
    </location>
</feature>
<evidence type="ECO:0000313" key="9">
    <source>
        <dbReference type="EMBL" id="KKB56647.1"/>
    </source>
</evidence>
<dbReference type="SUPFAM" id="SSF103473">
    <property type="entry name" value="MFS general substrate transporter"/>
    <property type="match status" value="1"/>
</dbReference>
<evidence type="ECO:0000256" key="6">
    <source>
        <dbReference type="ARBA" id="ARBA00023136"/>
    </source>
</evidence>
<keyword evidence="4 7" id="KW-0812">Transmembrane</keyword>
<dbReference type="RefSeq" id="WP_028728048.1">
    <property type="nucleotide sequence ID" value="NZ_AUAE01000026.1"/>
</dbReference>
<feature type="transmembrane region" description="Helical" evidence="7">
    <location>
        <begin position="308"/>
        <end position="326"/>
    </location>
</feature>
<feature type="transmembrane region" description="Helical" evidence="7">
    <location>
        <begin position="46"/>
        <end position="67"/>
    </location>
</feature>
<evidence type="ECO:0000256" key="3">
    <source>
        <dbReference type="ARBA" id="ARBA00022475"/>
    </source>
</evidence>
<keyword evidence="2" id="KW-0813">Transport</keyword>
<evidence type="ECO:0000313" key="10">
    <source>
        <dbReference type="Proteomes" id="UP000033035"/>
    </source>
</evidence>
<dbReference type="HOGENOM" id="CLU_013133_1_2_10"/>
<dbReference type="Pfam" id="PF03825">
    <property type="entry name" value="Nuc_H_symport"/>
    <property type="match status" value="1"/>
</dbReference>
<dbReference type="InterPro" id="IPR020846">
    <property type="entry name" value="MFS_dom"/>
</dbReference>
<dbReference type="STRING" id="1203610.HMPREF1536_02283"/>
<feature type="transmembrane region" description="Helical" evidence="7">
    <location>
        <begin position="137"/>
        <end position="157"/>
    </location>
</feature>
<proteinExistence type="predicted"/>
<dbReference type="GO" id="GO:0015212">
    <property type="term" value="F:cytidine transmembrane transporter activity"/>
    <property type="evidence" value="ECO:0007669"/>
    <property type="project" value="TreeGrafter"/>
</dbReference>
<dbReference type="PANTHER" id="PTHR23522">
    <property type="entry name" value="BLL5896 PROTEIN"/>
    <property type="match status" value="1"/>
</dbReference>
<name>A0A0F5JGR6_9BACT</name>
<keyword evidence="3" id="KW-1003">Cell membrane</keyword>
<feature type="transmembrane region" description="Helical" evidence="7">
    <location>
        <begin position="283"/>
        <end position="302"/>
    </location>
</feature>
<comment type="subcellular location">
    <subcellularLocation>
        <location evidence="1">Cell membrane</location>
        <topology evidence="1">Multi-pass membrane protein</topology>
    </subcellularLocation>
</comment>
<evidence type="ECO:0000256" key="1">
    <source>
        <dbReference type="ARBA" id="ARBA00004651"/>
    </source>
</evidence>